<dbReference type="AlphaFoldDB" id="A0AAD2JPS1"/>
<reference evidence="1" key="1">
    <citation type="submission" date="2023-08" db="EMBL/GenBank/DDBJ databases">
        <authorList>
            <person name="Audoor S."/>
            <person name="Bilcke G."/>
        </authorList>
    </citation>
    <scope>NUCLEOTIDE SEQUENCE</scope>
</reference>
<evidence type="ECO:0000313" key="1">
    <source>
        <dbReference type="EMBL" id="CAJ1970391.1"/>
    </source>
</evidence>
<comment type="caution">
    <text evidence="1">The sequence shown here is derived from an EMBL/GenBank/DDBJ whole genome shotgun (WGS) entry which is preliminary data.</text>
</comment>
<dbReference type="EMBL" id="CAKOGP040002507">
    <property type="protein sequence ID" value="CAJ1970391.1"/>
    <property type="molecule type" value="Genomic_DNA"/>
</dbReference>
<dbReference type="Gene3D" id="1.10.3970.10">
    <property type="entry name" value="BSD domain"/>
    <property type="match status" value="1"/>
</dbReference>
<proteinExistence type="predicted"/>
<organism evidence="1 2">
    <name type="scientific">Cylindrotheca closterium</name>
    <dbReference type="NCBI Taxonomy" id="2856"/>
    <lineage>
        <taxon>Eukaryota</taxon>
        <taxon>Sar</taxon>
        <taxon>Stramenopiles</taxon>
        <taxon>Ochrophyta</taxon>
        <taxon>Bacillariophyta</taxon>
        <taxon>Bacillariophyceae</taxon>
        <taxon>Bacillariophycidae</taxon>
        <taxon>Bacillariales</taxon>
        <taxon>Bacillariaceae</taxon>
        <taxon>Cylindrotheca</taxon>
    </lineage>
</organism>
<protein>
    <recommendedName>
        <fullName evidence="3">BSD domain-containing protein</fullName>
    </recommendedName>
</protein>
<accession>A0AAD2JPS1</accession>
<evidence type="ECO:0008006" key="3">
    <source>
        <dbReference type="Google" id="ProtNLM"/>
    </source>
</evidence>
<keyword evidence="2" id="KW-1185">Reference proteome</keyword>
<sequence length="282" mass="31653">MDDKTTVTTLTTDMEETDWFGSLGADFKSIATFFQDTAQPVVGGVASLVQQTALSVAAEIADWEREQQESNAWQGLGESISSIDDQRPLLLPWEVRKWSDDDHEKKSMIVLEDEELRKDIMNLSSNESTFLEPFTSFTDSNPNEERFTLDDNRISLIQRLFEADESLVAAHTRISGRKGFNELVFWKNYFFNCQKLRCKKIGDLTMSHTCLESDAVLALGVQDDGNTLPLSEHDGPQVISETTKDDDSFVRIASAPNSLNTIISTKSLEDMVLVRSDSHLGK</sequence>
<dbReference type="Proteomes" id="UP001295423">
    <property type="component" value="Unassembled WGS sequence"/>
</dbReference>
<evidence type="ECO:0000313" key="2">
    <source>
        <dbReference type="Proteomes" id="UP001295423"/>
    </source>
</evidence>
<dbReference type="InterPro" id="IPR035925">
    <property type="entry name" value="BSD_dom_sf"/>
</dbReference>
<gene>
    <name evidence="1" type="ORF">CYCCA115_LOCUS24410</name>
</gene>
<name>A0AAD2JPS1_9STRA</name>